<evidence type="ECO:0000313" key="3">
    <source>
        <dbReference type="Proteomes" id="UP000320421"/>
    </source>
</evidence>
<keyword evidence="3" id="KW-1185">Reference proteome</keyword>
<dbReference type="EMBL" id="CP036266">
    <property type="protein sequence ID" value="QDT20475.1"/>
    <property type="molecule type" value="Genomic_DNA"/>
</dbReference>
<dbReference type="AlphaFoldDB" id="A0A517PM86"/>
<protein>
    <submittedName>
        <fullName evidence="2">Uncharacterized protein</fullName>
    </submittedName>
</protein>
<sequence>MSSTGIIKTKRRRKNHVIRVLMVQVVLLAYTIVFLYFLHQSRWGPFAVVRQNLFLVFCLNMGGMLFCMLYNEQRMDRFLREYPALGDRESMERLKPILRTHMYLGVLALLMTGNSLGTGLGIFIEKEFLQGLIVLGTWLLSLPLLTWCSHTENKMYQIQCTNQNLEPEVELLIKDWSTRIFPNF</sequence>
<feature type="transmembrane region" description="Helical" evidence="1">
    <location>
        <begin position="20"/>
        <end position="39"/>
    </location>
</feature>
<keyword evidence="1" id="KW-0472">Membrane</keyword>
<keyword evidence="1" id="KW-0812">Transmembrane</keyword>
<keyword evidence="1" id="KW-1133">Transmembrane helix</keyword>
<evidence type="ECO:0000313" key="2">
    <source>
        <dbReference type="EMBL" id="QDT20475.1"/>
    </source>
</evidence>
<organism evidence="2 3">
    <name type="scientific">Gimesia chilikensis</name>
    <dbReference type="NCBI Taxonomy" id="2605989"/>
    <lineage>
        <taxon>Bacteria</taxon>
        <taxon>Pseudomonadati</taxon>
        <taxon>Planctomycetota</taxon>
        <taxon>Planctomycetia</taxon>
        <taxon>Planctomycetales</taxon>
        <taxon>Planctomycetaceae</taxon>
        <taxon>Gimesia</taxon>
    </lineage>
</organism>
<dbReference type="OrthoDB" id="7060942at2"/>
<feature type="transmembrane region" description="Helical" evidence="1">
    <location>
        <begin position="51"/>
        <end position="70"/>
    </location>
</feature>
<feature type="transmembrane region" description="Helical" evidence="1">
    <location>
        <begin position="128"/>
        <end position="148"/>
    </location>
</feature>
<evidence type="ECO:0000256" key="1">
    <source>
        <dbReference type="SAM" id="Phobius"/>
    </source>
</evidence>
<feature type="transmembrane region" description="Helical" evidence="1">
    <location>
        <begin position="102"/>
        <end position="122"/>
    </location>
</feature>
<dbReference type="RefSeq" id="WP_145183324.1">
    <property type="nucleotide sequence ID" value="NZ_CP036266.1"/>
</dbReference>
<dbReference type="Proteomes" id="UP000320421">
    <property type="component" value="Chromosome"/>
</dbReference>
<proteinExistence type="predicted"/>
<name>A0A517PM86_9PLAN</name>
<gene>
    <name evidence="2" type="ORF">HG66A1_22610</name>
</gene>
<reference evidence="2 3" key="1">
    <citation type="submission" date="2019-02" db="EMBL/GenBank/DDBJ databases">
        <title>Deep-cultivation of Planctomycetes and their phenomic and genomic characterization uncovers novel biology.</title>
        <authorList>
            <person name="Wiegand S."/>
            <person name="Jogler M."/>
            <person name="Boedeker C."/>
            <person name="Pinto D."/>
            <person name="Vollmers J."/>
            <person name="Rivas-Marin E."/>
            <person name="Kohn T."/>
            <person name="Peeters S.H."/>
            <person name="Heuer A."/>
            <person name="Rast P."/>
            <person name="Oberbeckmann S."/>
            <person name="Bunk B."/>
            <person name="Jeske O."/>
            <person name="Meyerdierks A."/>
            <person name="Storesund J.E."/>
            <person name="Kallscheuer N."/>
            <person name="Luecker S."/>
            <person name="Lage O.M."/>
            <person name="Pohl T."/>
            <person name="Merkel B.J."/>
            <person name="Hornburger P."/>
            <person name="Mueller R.-W."/>
            <person name="Bruemmer F."/>
            <person name="Labrenz M."/>
            <person name="Spormann A.M."/>
            <person name="Op den Camp H."/>
            <person name="Overmann J."/>
            <person name="Amann R."/>
            <person name="Jetten M.S.M."/>
            <person name="Mascher T."/>
            <person name="Medema M.H."/>
            <person name="Devos D.P."/>
            <person name="Kaster A.-K."/>
            <person name="Ovreas L."/>
            <person name="Rohde M."/>
            <person name="Galperin M.Y."/>
            <person name="Jogler C."/>
        </authorList>
    </citation>
    <scope>NUCLEOTIDE SEQUENCE [LARGE SCALE GENOMIC DNA]</scope>
    <source>
        <strain evidence="2 3">HG66A1</strain>
    </source>
</reference>
<accession>A0A517PM86</accession>